<evidence type="ECO:0000256" key="3">
    <source>
        <dbReference type="SAM" id="Phobius"/>
    </source>
</evidence>
<feature type="transmembrane region" description="Helical" evidence="3">
    <location>
        <begin position="89"/>
        <end position="110"/>
    </location>
</feature>
<feature type="transmembrane region" description="Helical" evidence="3">
    <location>
        <begin position="142"/>
        <end position="166"/>
    </location>
</feature>
<reference evidence="4 5" key="1">
    <citation type="journal article" date="2010" name="BMC Genomics">
        <title>Genome analysis and comparative genomics of a Giardia intestinalis assemblage E isolate.</title>
        <authorList>
            <person name="Jerlstrom-Hultqvist J."/>
            <person name="Franzen O."/>
            <person name="Ankarklev J."/>
            <person name="Xu F."/>
            <person name="Nohynkova E."/>
            <person name="Andersson J.O."/>
            <person name="Svard S.G."/>
            <person name="Andersson B."/>
        </authorList>
    </citation>
    <scope>NUCLEOTIDE SEQUENCE [LARGE SCALE GENOMIC DNA]</scope>
    <source>
        <strain evidence="4 5">P15</strain>
    </source>
</reference>
<name>E1F752_GIAIA</name>
<protein>
    <submittedName>
        <fullName evidence="4">Uncharacterized protein</fullName>
    </submittedName>
</protein>
<gene>
    <name evidence="4" type="ORF">GLP15_2235</name>
</gene>
<comment type="similarity">
    <text evidence="1">Belongs to the reduced folate carrier (RFC) transporter (TC 2.A.48) family.</text>
</comment>
<dbReference type="OrthoDB" id="18814at2759"/>
<feature type="transmembrane region" description="Helical" evidence="3">
    <location>
        <begin position="117"/>
        <end position="136"/>
    </location>
</feature>
<feature type="transmembrane region" description="Helical" evidence="3">
    <location>
        <begin position="47"/>
        <end position="69"/>
    </location>
</feature>
<dbReference type="SUPFAM" id="SSF103473">
    <property type="entry name" value="MFS general substrate transporter"/>
    <property type="match status" value="1"/>
</dbReference>
<comment type="caution">
    <text evidence="4">The sequence shown here is derived from an EMBL/GenBank/DDBJ whole genome shotgun (WGS) entry which is preliminary data.</text>
</comment>
<feature type="region of interest" description="Disordered" evidence="2">
    <location>
        <begin position="1"/>
        <end position="37"/>
    </location>
</feature>
<proteinExistence type="inferred from homology"/>
<feature type="transmembrane region" description="Helical" evidence="3">
    <location>
        <begin position="329"/>
        <end position="350"/>
    </location>
</feature>
<evidence type="ECO:0000313" key="4">
    <source>
        <dbReference type="EMBL" id="EFO61724.1"/>
    </source>
</evidence>
<dbReference type="AlphaFoldDB" id="E1F752"/>
<keyword evidence="3" id="KW-1133">Transmembrane helix</keyword>
<dbReference type="Proteomes" id="UP000008974">
    <property type="component" value="Unassembled WGS sequence"/>
</dbReference>
<dbReference type="GO" id="GO:0005886">
    <property type="term" value="C:plasma membrane"/>
    <property type="evidence" value="ECO:0007669"/>
    <property type="project" value="TreeGrafter"/>
</dbReference>
<dbReference type="EMBL" id="ACVC01000211">
    <property type="protein sequence ID" value="EFO61724.1"/>
    <property type="molecule type" value="Genomic_DNA"/>
</dbReference>
<dbReference type="PANTHER" id="PTHR10686">
    <property type="entry name" value="FOLATE TRANSPORTER"/>
    <property type="match status" value="1"/>
</dbReference>
<dbReference type="VEuPathDB" id="GiardiaDB:GLP15_2235"/>
<dbReference type="InterPro" id="IPR036259">
    <property type="entry name" value="MFS_trans_sf"/>
</dbReference>
<feature type="transmembrane region" description="Helical" evidence="3">
    <location>
        <begin position="384"/>
        <end position="404"/>
    </location>
</feature>
<evidence type="ECO:0000313" key="5">
    <source>
        <dbReference type="Proteomes" id="UP000008974"/>
    </source>
</evidence>
<feature type="transmembrane region" description="Helical" evidence="3">
    <location>
        <begin position="213"/>
        <end position="235"/>
    </location>
</feature>
<feature type="compositionally biased region" description="Basic and acidic residues" evidence="2">
    <location>
        <begin position="27"/>
        <end position="37"/>
    </location>
</feature>
<keyword evidence="3" id="KW-0812">Transmembrane</keyword>
<feature type="transmembrane region" description="Helical" evidence="3">
    <location>
        <begin position="362"/>
        <end position="378"/>
    </location>
</feature>
<evidence type="ECO:0000256" key="1">
    <source>
        <dbReference type="ARBA" id="ARBA00005773"/>
    </source>
</evidence>
<accession>E1F752</accession>
<feature type="transmembrane region" description="Helical" evidence="3">
    <location>
        <begin position="283"/>
        <end position="309"/>
    </location>
</feature>
<feature type="transmembrane region" description="Helical" evidence="3">
    <location>
        <begin position="411"/>
        <end position="434"/>
    </location>
</feature>
<dbReference type="InterPro" id="IPR002666">
    <property type="entry name" value="Folate_carrier"/>
</dbReference>
<dbReference type="GO" id="GO:0090482">
    <property type="term" value="F:vitamin transmembrane transporter activity"/>
    <property type="evidence" value="ECO:0007669"/>
    <property type="project" value="InterPro"/>
</dbReference>
<evidence type="ECO:0000256" key="2">
    <source>
        <dbReference type="SAM" id="MobiDB-lite"/>
    </source>
</evidence>
<sequence length="508" mass="56581">MVSKQLDYPTAKIPETGLTDSTSNDYPHTDLKEEPNKYDRRSTVSRVGSFSILLFLQILLGILCAFKPAEPFVVPYYIDNGISMDQINQTVFPTSGYSNFGFLLVLSMASIGISHHILLYFGWIGYVVCYTLLIFVDKLILAIFAEIFYGLAIASETVYCAAFYFLKNGDVSAATNHLRASTISRTTLLITHVISDLFGQLMVSFITNFSKRLLFIITTVSVSFSFVPLTILTCIQRRTFTGYSKMSKNQVFDKVLESRENNDLCESSISTEKMSRKLYLRGLSYVWGGGLAYVLPLYVGIFSLSGHTLYQNYITNILYDVQQGTKDELYGLFVMIGRLSGVLGSVLALACKKVNRMEILQLFLLFILSCLLIIPAFVKHLAWLFVANIAEFAIAELTITVMWAQLAASCLLSVYPAVFLCQALIVAAIVLIVQATVFNNVANEFEGFTANQTHYLWCAMLGLTGLLVSLLVALVSKFKGSCKRSDKNNAIKESFDANPLLPDQSYEV</sequence>
<feature type="transmembrane region" description="Helical" evidence="3">
    <location>
        <begin position="187"/>
        <end position="207"/>
    </location>
</feature>
<dbReference type="PANTHER" id="PTHR10686:SF18">
    <property type="entry name" value="IP11787P-RELATED"/>
    <property type="match status" value="1"/>
</dbReference>
<keyword evidence="3" id="KW-0472">Membrane</keyword>
<organism evidence="4 5">
    <name type="scientific">Giardia intestinalis (strain P15)</name>
    <name type="common">Giardia lamblia</name>
    <dbReference type="NCBI Taxonomy" id="658858"/>
    <lineage>
        <taxon>Eukaryota</taxon>
        <taxon>Metamonada</taxon>
        <taxon>Diplomonadida</taxon>
        <taxon>Hexamitidae</taxon>
        <taxon>Giardiinae</taxon>
        <taxon>Giardia</taxon>
    </lineage>
</organism>
<feature type="transmembrane region" description="Helical" evidence="3">
    <location>
        <begin position="454"/>
        <end position="475"/>
    </location>
</feature>
<dbReference type="OMA" id="VWKSFEN"/>
<dbReference type="Pfam" id="PF01770">
    <property type="entry name" value="Folate_carrier"/>
    <property type="match status" value="1"/>
</dbReference>